<gene>
    <name evidence="1" type="ORF">B1A_13968</name>
</gene>
<proteinExistence type="predicted"/>
<evidence type="ECO:0000313" key="1">
    <source>
        <dbReference type="EMBL" id="EQD48630.1"/>
    </source>
</evidence>
<name>T1B2R0_9ZZZZ</name>
<reference evidence="1" key="2">
    <citation type="journal article" date="2014" name="ISME J.">
        <title>Microbial stratification in low pH oxic and suboxic macroscopic growths along an acid mine drainage.</title>
        <authorList>
            <person name="Mendez-Garcia C."/>
            <person name="Mesa V."/>
            <person name="Sprenger R.R."/>
            <person name="Richter M."/>
            <person name="Diez M.S."/>
            <person name="Solano J."/>
            <person name="Bargiela R."/>
            <person name="Golyshina O.V."/>
            <person name="Manteca A."/>
            <person name="Ramos J.L."/>
            <person name="Gallego J.R."/>
            <person name="Llorente I."/>
            <person name="Martins Dos Santos V.A."/>
            <person name="Jensen O.N."/>
            <person name="Pelaez A.I."/>
            <person name="Sanchez J."/>
            <person name="Ferrer M."/>
        </authorList>
    </citation>
    <scope>NUCLEOTIDE SEQUENCE</scope>
</reference>
<accession>T1B2R0</accession>
<comment type="caution">
    <text evidence="1">The sequence shown here is derived from an EMBL/GenBank/DDBJ whole genome shotgun (WGS) entry which is preliminary data.</text>
</comment>
<reference evidence="1" key="1">
    <citation type="submission" date="2013-08" db="EMBL/GenBank/DDBJ databases">
        <authorList>
            <person name="Mendez C."/>
            <person name="Richter M."/>
            <person name="Ferrer M."/>
            <person name="Sanchez J."/>
        </authorList>
    </citation>
    <scope>NUCLEOTIDE SEQUENCE</scope>
</reference>
<organism evidence="1">
    <name type="scientific">mine drainage metagenome</name>
    <dbReference type="NCBI Taxonomy" id="410659"/>
    <lineage>
        <taxon>unclassified sequences</taxon>
        <taxon>metagenomes</taxon>
        <taxon>ecological metagenomes</taxon>
    </lineage>
</organism>
<dbReference type="AlphaFoldDB" id="T1B2R0"/>
<dbReference type="EMBL" id="AUZX01010252">
    <property type="protein sequence ID" value="EQD48630.1"/>
    <property type="molecule type" value="Genomic_DNA"/>
</dbReference>
<feature type="non-terminal residue" evidence="1">
    <location>
        <position position="1"/>
    </location>
</feature>
<protein>
    <submittedName>
        <fullName evidence="1">Uncharacterized protein</fullName>
    </submittedName>
</protein>
<sequence>LGLSQTDLSNLYRTMAVAVMKGGEIGKKARQLHEVMKAAGHDVAGFFGTSSPADFGNAMLSLNDDEYSRRETAMEGVKVIFNPDSLSNLATRAAKNMQDTALWGRIYEDFIKTGADKKDGADSV</sequence>